<dbReference type="RefSeq" id="XP_033174837.1">
    <property type="nucleotide sequence ID" value="XM_033318946.1"/>
</dbReference>
<gene>
    <name evidence="2" type="primary">LOC117151262</name>
</gene>
<dbReference type="AlphaFoldDB" id="A0A6P8L9M2"/>
<sequence length="122" mass="13370">MTAILSTNSICHQLSCTYTTSRSSLIALLPIRSCPAAFLGFRRLIDSIVSAEVKGSIGGDVWKGMCRYSVTSAAALEEWGLNTLDKYLANRSAFSIGRPSTLRTADWRDYLWGAREFPGGFP</sequence>
<proteinExistence type="predicted"/>
<organism evidence="1 2">
    <name type="scientific">Bombus impatiens</name>
    <name type="common">Bumblebee</name>
    <dbReference type="NCBI Taxonomy" id="132113"/>
    <lineage>
        <taxon>Eukaryota</taxon>
        <taxon>Metazoa</taxon>
        <taxon>Ecdysozoa</taxon>
        <taxon>Arthropoda</taxon>
        <taxon>Hexapoda</taxon>
        <taxon>Insecta</taxon>
        <taxon>Pterygota</taxon>
        <taxon>Neoptera</taxon>
        <taxon>Endopterygota</taxon>
        <taxon>Hymenoptera</taxon>
        <taxon>Apocrita</taxon>
        <taxon>Aculeata</taxon>
        <taxon>Apoidea</taxon>
        <taxon>Anthophila</taxon>
        <taxon>Apidae</taxon>
        <taxon>Bombus</taxon>
        <taxon>Pyrobombus</taxon>
    </lineage>
</organism>
<accession>A0A6P8L9M2</accession>
<dbReference type="GeneID" id="117151262"/>
<keyword evidence="1" id="KW-1185">Reference proteome</keyword>
<evidence type="ECO:0000313" key="2">
    <source>
        <dbReference type="RefSeq" id="XP_033174837.1"/>
    </source>
</evidence>
<reference evidence="2" key="1">
    <citation type="submission" date="2025-08" db="UniProtKB">
        <authorList>
            <consortium name="RefSeq"/>
        </authorList>
    </citation>
    <scope>IDENTIFICATION</scope>
</reference>
<dbReference type="Proteomes" id="UP000515180">
    <property type="component" value="Unplaced"/>
</dbReference>
<evidence type="ECO:0000313" key="1">
    <source>
        <dbReference type="Proteomes" id="UP000515180"/>
    </source>
</evidence>
<name>A0A6P8L9M2_BOMIM</name>
<protein>
    <submittedName>
        <fullName evidence="2">Uncharacterized protein LOC117151262</fullName>
    </submittedName>
</protein>